<feature type="transmembrane region" description="Helical" evidence="4">
    <location>
        <begin position="398"/>
        <end position="421"/>
    </location>
</feature>
<sequence>MLEQFTSPLGDFFLAHIIWVYVFLGIIFAIGILQNLISALQLPAAYSEMRRHTQAEDSETTWQLLISEEVMPISILVPAYNEAETIVANLRSMLFLQFPNIEILVANDGSTDDTLNVLIEAFDLRPVARAHELTVPHAPVRGVYGSPAYPQLLVIDKENGGCKADAVNAALNFSRHPLYCVVDADSLLEPESLLRCVRPFMEEPEQMVAVGGTIRVLNGCTVKNGRITKIDLPKKFLPLVQTMEYIRAFLMARLAWSHWGMLSIVSGAFGIFRRDLSMKVGGWSSDTIGEDYDFIVKLHRYLSEQNIDYKMRYVPEPVCWTEAPESLKVLRTQRTRWQRGALEVAAKNKDMFFNPRYGRFGMVAMPNNLLVDVIGPIAEFIGYLAFPFLFFLGVLDQAFLLAFLAIFFIFGTFISVSTLILEELELARSPRARDLLKLGLVALIENFGYRQLNSWWRIVGWWQFLRKVEGWGEMPRLGTSEKKAG</sequence>
<feature type="transmembrane region" description="Helical" evidence="4">
    <location>
        <begin position="369"/>
        <end position="392"/>
    </location>
</feature>
<dbReference type="InterPro" id="IPR029044">
    <property type="entry name" value="Nucleotide-diphossugar_trans"/>
</dbReference>
<dbReference type="PANTHER" id="PTHR43630">
    <property type="entry name" value="POLY-BETA-1,6-N-ACETYL-D-GLUCOSAMINE SYNTHASE"/>
    <property type="match status" value="1"/>
</dbReference>
<organism evidence="5 6">
    <name type="scientific">Maritalea mediterranea</name>
    <dbReference type="NCBI Taxonomy" id="2909667"/>
    <lineage>
        <taxon>Bacteria</taxon>
        <taxon>Pseudomonadati</taxon>
        <taxon>Pseudomonadota</taxon>
        <taxon>Alphaproteobacteria</taxon>
        <taxon>Hyphomicrobiales</taxon>
        <taxon>Devosiaceae</taxon>
        <taxon>Maritalea</taxon>
    </lineage>
</organism>
<dbReference type="RefSeq" id="WP_236112834.1">
    <property type="nucleotide sequence ID" value="NZ_JAKGTI010000001.1"/>
</dbReference>
<evidence type="ECO:0000313" key="5">
    <source>
        <dbReference type="EMBL" id="MCF4097262.1"/>
    </source>
</evidence>
<accession>A0ABS9E370</accession>
<dbReference type="Gene3D" id="3.90.550.10">
    <property type="entry name" value="Spore Coat Polysaccharide Biosynthesis Protein SpsA, Chain A"/>
    <property type="match status" value="1"/>
</dbReference>
<evidence type="ECO:0000256" key="4">
    <source>
        <dbReference type="SAM" id="Phobius"/>
    </source>
</evidence>
<keyword evidence="4" id="KW-1133">Transmembrane helix</keyword>
<evidence type="ECO:0000256" key="1">
    <source>
        <dbReference type="ARBA" id="ARBA00006739"/>
    </source>
</evidence>
<dbReference type="Proteomes" id="UP001201217">
    <property type="component" value="Unassembled WGS sequence"/>
</dbReference>
<keyword evidence="3 5" id="KW-0808">Transferase</keyword>
<proteinExistence type="inferred from homology"/>
<comment type="caution">
    <text evidence="5">The sequence shown here is derived from an EMBL/GenBank/DDBJ whole genome shotgun (WGS) entry which is preliminary data.</text>
</comment>
<dbReference type="EC" id="2.4.-.-" evidence="5"/>
<reference evidence="5 6" key="1">
    <citation type="submission" date="2022-01" db="EMBL/GenBank/DDBJ databases">
        <title>Maritalea mediterranea sp. nov., isolated from marine plastic residues from the Malva-rosa beach (Valencia, Spain).</title>
        <authorList>
            <person name="Vidal-Verdu A."/>
            <person name="Molina-Menor E."/>
            <person name="Pascual J."/>
            <person name="Pereto J."/>
            <person name="Porcar M."/>
        </authorList>
    </citation>
    <scope>NUCLEOTIDE SEQUENCE [LARGE SCALE GENOMIC DNA]</scope>
    <source>
        <strain evidence="5 6">P4.10X</strain>
    </source>
</reference>
<evidence type="ECO:0000256" key="2">
    <source>
        <dbReference type="ARBA" id="ARBA00022676"/>
    </source>
</evidence>
<keyword evidence="4" id="KW-0472">Membrane</keyword>
<evidence type="ECO:0000256" key="3">
    <source>
        <dbReference type="ARBA" id="ARBA00022679"/>
    </source>
</evidence>
<dbReference type="EMBL" id="JAKGTI010000001">
    <property type="protein sequence ID" value="MCF4097262.1"/>
    <property type="molecule type" value="Genomic_DNA"/>
</dbReference>
<dbReference type="SUPFAM" id="SSF53448">
    <property type="entry name" value="Nucleotide-diphospho-sugar transferases"/>
    <property type="match status" value="1"/>
</dbReference>
<feature type="transmembrane region" description="Helical" evidence="4">
    <location>
        <begin position="12"/>
        <end position="33"/>
    </location>
</feature>
<dbReference type="PANTHER" id="PTHR43630:SF1">
    <property type="entry name" value="POLY-BETA-1,6-N-ACETYL-D-GLUCOSAMINE SYNTHASE"/>
    <property type="match status" value="1"/>
</dbReference>
<evidence type="ECO:0000313" key="6">
    <source>
        <dbReference type="Proteomes" id="UP001201217"/>
    </source>
</evidence>
<name>A0ABS9E370_9HYPH</name>
<keyword evidence="6" id="KW-1185">Reference proteome</keyword>
<gene>
    <name evidence="5" type="ORF">L1I42_02020</name>
</gene>
<keyword evidence="2 5" id="KW-0328">Glycosyltransferase</keyword>
<keyword evidence="4" id="KW-0812">Transmembrane</keyword>
<comment type="similarity">
    <text evidence="1">Belongs to the glycosyltransferase 2 family.</text>
</comment>
<protein>
    <submittedName>
        <fullName evidence="5">Glycosyltransferase</fullName>
        <ecNumber evidence="5">2.4.-.-</ecNumber>
    </submittedName>
</protein>
<dbReference type="GO" id="GO:0016757">
    <property type="term" value="F:glycosyltransferase activity"/>
    <property type="evidence" value="ECO:0007669"/>
    <property type="project" value="UniProtKB-KW"/>
</dbReference>
<dbReference type="CDD" id="cd06423">
    <property type="entry name" value="CESA_like"/>
    <property type="match status" value="1"/>
</dbReference>
<dbReference type="Pfam" id="PF13641">
    <property type="entry name" value="Glyco_tranf_2_3"/>
    <property type="match status" value="1"/>
</dbReference>